<protein>
    <recommendedName>
        <fullName evidence="3">ABC transporter permease</fullName>
    </recommendedName>
</protein>
<feature type="transmembrane region" description="Helical" evidence="1">
    <location>
        <begin position="99"/>
        <end position="127"/>
    </location>
</feature>
<dbReference type="Pfam" id="PF12730">
    <property type="entry name" value="ABC2_membrane_4"/>
    <property type="match status" value="1"/>
</dbReference>
<feature type="transmembrane region" description="Helical" evidence="1">
    <location>
        <begin position="195"/>
        <end position="214"/>
    </location>
</feature>
<name>A0A7V4TZ71_CALAY</name>
<evidence type="ECO:0000256" key="1">
    <source>
        <dbReference type="SAM" id="Phobius"/>
    </source>
</evidence>
<evidence type="ECO:0000313" key="2">
    <source>
        <dbReference type="EMBL" id="HGY54908.1"/>
    </source>
</evidence>
<feature type="transmembrane region" description="Helical" evidence="1">
    <location>
        <begin position="170"/>
        <end position="189"/>
    </location>
</feature>
<gene>
    <name evidence="2" type="ORF">ENK44_04345</name>
</gene>
<feature type="transmembrane region" description="Helical" evidence="1">
    <location>
        <begin position="18"/>
        <end position="37"/>
    </location>
</feature>
<keyword evidence="1" id="KW-1133">Transmembrane helix</keyword>
<proteinExistence type="predicted"/>
<dbReference type="Proteomes" id="UP000885779">
    <property type="component" value="Unassembled WGS sequence"/>
</dbReference>
<sequence length="222" mass="25471">MYLAIFYKEWIKLRSASLVLLIISVLFIVQIWLTASYNMRINGGEIYWYYVIYRNDLFYNSLFFLPLIIGAVVVTVQFTPEMSADRLKLTLHLPASDTFILLSTVSVGTIFICILYFVILAGLFLVIMMYFPIQIFISALLTILPKLLAGLALYWAGAMIFIESNWVKRILLTVASLIFIQALYISNFIEAYTRMLPGIFVISLVFSISVLISGHRYRRGAR</sequence>
<dbReference type="EMBL" id="DRQG01000034">
    <property type="protein sequence ID" value="HGY54908.1"/>
    <property type="molecule type" value="Genomic_DNA"/>
</dbReference>
<feature type="transmembrane region" description="Helical" evidence="1">
    <location>
        <begin position="57"/>
        <end position="78"/>
    </location>
</feature>
<accession>A0A7V4TZ71</accession>
<evidence type="ECO:0008006" key="3">
    <source>
        <dbReference type="Google" id="ProtNLM"/>
    </source>
</evidence>
<feature type="transmembrane region" description="Helical" evidence="1">
    <location>
        <begin position="133"/>
        <end position="158"/>
    </location>
</feature>
<organism evidence="2">
    <name type="scientific">Caldithrix abyssi</name>
    <dbReference type="NCBI Taxonomy" id="187145"/>
    <lineage>
        <taxon>Bacteria</taxon>
        <taxon>Pseudomonadati</taxon>
        <taxon>Calditrichota</taxon>
        <taxon>Calditrichia</taxon>
        <taxon>Calditrichales</taxon>
        <taxon>Calditrichaceae</taxon>
        <taxon>Caldithrix</taxon>
    </lineage>
</organism>
<keyword evidence="1" id="KW-0472">Membrane</keyword>
<keyword evidence="1" id="KW-0812">Transmembrane</keyword>
<reference evidence="2" key="1">
    <citation type="journal article" date="2020" name="mSystems">
        <title>Genome- and Community-Level Interaction Insights into Carbon Utilization and Element Cycling Functions of Hydrothermarchaeota in Hydrothermal Sediment.</title>
        <authorList>
            <person name="Zhou Z."/>
            <person name="Liu Y."/>
            <person name="Xu W."/>
            <person name="Pan J."/>
            <person name="Luo Z.H."/>
            <person name="Li M."/>
        </authorList>
    </citation>
    <scope>NUCLEOTIDE SEQUENCE [LARGE SCALE GENOMIC DNA]</scope>
    <source>
        <strain evidence="2">HyVt-577</strain>
    </source>
</reference>
<dbReference type="AlphaFoldDB" id="A0A7V4TZ71"/>
<comment type="caution">
    <text evidence="2">The sequence shown here is derived from an EMBL/GenBank/DDBJ whole genome shotgun (WGS) entry which is preliminary data.</text>
</comment>